<evidence type="ECO:0000313" key="2">
    <source>
        <dbReference type="Proteomes" id="UP000626109"/>
    </source>
</evidence>
<feature type="non-terminal residue" evidence="1">
    <location>
        <position position="99"/>
    </location>
</feature>
<organism evidence="1 2">
    <name type="scientific">Polarella glacialis</name>
    <name type="common">Dinoflagellate</name>
    <dbReference type="NCBI Taxonomy" id="89957"/>
    <lineage>
        <taxon>Eukaryota</taxon>
        <taxon>Sar</taxon>
        <taxon>Alveolata</taxon>
        <taxon>Dinophyceae</taxon>
        <taxon>Suessiales</taxon>
        <taxon>Suessiaceae</taxon>
        <taxon>Polarella</taxon>
    </lineage>
</organism>
<reference evidence="1" key="1">
    <citation type="submission" date="2021-02" db="EMBL/GenBank/DDBJ databases">
        <authorList>
            <person name="Dougan E. K."/>
            <person name="Rhodes N."/>
            <person name="Thang M."/>
            <person name="Chan C."/>
        </authorList>
    </citation>
    <scope>NUCLEOTIDE SEQUENCE</scope>
</reference>
<comment type="caution">
    <text evidence="1">The sequence shown here is derived from an EMBL/GenBank/DDBJ whole genome shotgun (WGS) entry which is preliminary data.</text>
</comment>
<gene>
    <name evidence="1" type="ORF">PGLA2088_LOCUS6030</name>
</gene>
<dbReference type="AlphaFoldDB" id="A0A813I6T7"/>
<evidence type="ECO:0000313" key="1">
    <source>
        <dbReference type="EMBL" id="CAE8647843.1"/>
    </source>
</evidence>
<dbReference type="Proteomes" id="UP000626109">
    <property type="component" value="Unassembled WGS sequence"/>
</dbReference>
<accession>A0A813I6T7</accession>
<proteinExistence type="predicted"/>
<dbReference type="EMBL" id="CAJNNW010005906">
    <property type="protein sequence ID" value="CAE8647843.1"/>
    <property type="molecule type" value="Genomic_DNA"/>
</dbReference>
<name>A0A813I6T7_POLGL</name>
<sequence length="99" mass="10773">MSLPPDIMMIKSWMAVDCHIIYLAVWRLLLLVSLAGSTGHSSAPGLATTGWSHVSQPCLVQPQWTEEHQVFHPLAAFQRHYFTDSATEAAPLALAAGSC</sequence>
<protein>
    <submittedName>
        <fullName evidence="1">Uncharacterized protein</fullName>
    </submittedName>
</protein>